<feature type="region of interest" description="Disordered" evidence="1">
    <location>
        <begin position="198"/>
        <end position="263"/>
    </location>
</feature>
<feature type="compositionally biased region" description="Gly residues" evidence="1">
    <location>
        <begin position="206"/>
        <end position="219"/>
    </location>
</feature>
<dbReference type="AlphaFoldDB" id="B8LCM9"/>
<feature type="region of interest" description="Disordered" evidence="1">
    <location>
        <begin position="429"/>
        <end position="468"/>
    </location>
</feature>
<dbReference type="Proteomes" id="UP000001449">
    <property type="component" value="Chromosome 16"/>
</dbReference>
<feature type="compositionally biased region" description="Basic and acidic residues" evidence="1">
    <location>
        <begin position="311"/>
        <end position="351"/>
    </location>
</feature>
<proteinExistence type="predicted"/>
<feature type="compositionally biased region" description="Low complexity" evidence="1">
    <location>
        <begin position="57"/>
        <end position="67"/>
    </location>
</feature>
<dbReference type="PaxDb" id="35128-Thaps10437"/>
<feature type="region of interest" description="Disordered" evidence="1">
    <location>
        <begin position="723"/>
        <end position="743"/>
    </location>
</feature>
<gene>
    <name evidence="2" type="ORF">THAPSDRAFT_10437</name>
</gene>
<reference evidence="2 3" key="1">
    <citation type="journal article" date="2004" name="Science">
        <title>The genome of the diatom Thalassiosira pseudonana: ecology, evolution, and metabolism.</title>
        <authorList>
            <person name="Armbrust E.V."/>
            <person name="Berges J.A."/>
            <person name="Bowler C."/>
            <person name="Green B.R."/>
            <person name="Martinez D."/>
            <person name="Putnam N.H."/>
            <person name="Zhou S."/>
            <person name="Allen A.E."/>
            <person name="Apt K.E."/>
            <person name="Bechner M."/>
            <person name="Brzezinski M.A."/>
            <person name="Chaal B.K."/>
            <person name="Chiovitti A."/>
            <person name="Davis A.K."/>
            <person name="Demarest M.S."/>
            <person name="Detter J.C."/>
            <person name="Glavina T."/>
            <person name="Goodstein D."/>
            <person name="Hadi M.Z."/>
            <person name="Hellsten U."/>
            <person name="Hildebrand M."/>
            <person name="Jenkins B.D."/>
            <person name="Jurka J."/>
            <person name="Kapitonov V.V."/>
            <person name="Kroger N."/>
            <person name="Lau W.W."/>
            <person name="Lane T.W."/>
            <person name="Larimer F.W."/>
            <person name="Lippmeier J.C."/>
            <person name="Lucas S."/>
            <person name="Medina M."/>
            <person name="Montsant A."/>
            <person name="Obornik M."/>
            <person name="Parker M.S."/>
            <person name="Palenik B."/>
            <person name="Pazour G.J."/>
            <person name="Richardson P.M."/>
            <person name="Rynearson T.A."/>
            <person name="Saito M.A."/>
            <person name="Schwartz D.C."/>
            <person name="Thamatrakoln K."/>
            <person name="Valentin K."/>
            <person name="Vardi A."/>
            <person name="Wilkerson F.P."/>
            <person name="Rokhsar D.S."/>
        </authorList>
    </citation>
    <scope>NUCLEOTIDE SEQUENCE [LARGE SCALE GENOMIC DNA]</scope>
    <source>
        <strain evidence="2 3">CCMP1335</strain>
    </source>
</reference>
<feature type="region of interest" description="Disordered" evidence="1">
    <location>
        <begin position="310"/>
        <end position="393"/>
    </location>
</feature>
<dbReference type="eggNOG" id="ENOG502SQWQ">
    <property type="taxonomic scope" value="Eukaryota"/>
</dbReference>
<dbReference type="HOGENOM" id="CLU_325051_0_0_1"/>
<feature type="compositionally biased region" description="Pro residues" evidence="1">
    <location>
        <begin position="239"/>
        <end position="253"/>
    </location>
</feature>
<feature type="region of interest" description="Disordered" evidence="1">
    <location>
        <begin position="816"/>
        <end position="888"/>
    </location>
</feature>
<dbReference type="KEGG" id="tps:THAPSDRAFT_10437"/>
<feature type="compositionally biased region" description="Basic residues" evidence="1">
    <location>
        <begin position="575"/>
        <end position="593"/>
    </location>
</feature>
<evidence type="ECO:0000256" key="1">
    <source>
        <dbReference type="SAM" id="MobiDB-lite"/>
    </source>
</evidence>
<name>B8LCM9_THAPS</name>
<dbReference type="InParanoid" id="B8LCM9"/>
<reference evidence="2 3" key="2">
    <citation type="journal article" date="2008" name="Nature">
        <title>The Phaeodactylum genome reveals the evolutionary history of diatom genomes.</title>
        <authorList>
            <person name="Bowler C."/>
            <person name="Allen A.E."/>
            <person name="Badger J.H."/>
            <person name="Grimwood J."/>
            <person name="Jabbari K."/>
            <person name="Kuo A."/>
            <person name="Maheswari U."/>
            <person name="Martens C."/>
            <person name="Maumus F."/>
            <person name="Otillar R.P."/>
            <person name="Rayko E."/>
            <person name="Salamov A."/>
            <person name="Vandepoele K."/>
            <person name="Beszteri B."/>
            <person name="Gruber A."/>
            <person name="Heijde M."/>
            <person name="Katinka M."/>
            <person name="Mock T."/>
            <person name="Valentin K."/>
            <person name="Verret F."/>
            <person name="Berges J.A."/>
            <person name="Brownlee C."/>
            <person name="Cadoret J.P."/>
            <person name="Chiovitti A."/>
            <person name="Choi C.J."/>
            <person name="Coesel S."/>
            <person name="De Martino A."/>
            <person name="Detter J.C."/>
            <person name="Durkin C."/>
            <person name="Falciatore A."/>
            <person name="Fournet J."/>
            <person name="Haruta M."/>
            <person name="Huysman M.J."/>
            <person name="Jenkins B.D."/>
            <person name="Jiroutova K."/>
            <person name="Jorgensen R.E."/>
            <person name="Joubert Y."/>
            <person name="Kaplan A."/>
            <person name="Kroger N."/>
            <person name="Kroth P.G."/>
            <person name="La Roche J."/>
            <person name="Lindquist E."/>
            <person name="Lommer M."/>
            <person name="Martin-Jezequel V."/>
            <person name="Lopez P.J."/>
            <person name="Lucas S."/>
            <person name="Mangogna M."/>
            <person name="McGinnis K."/>
            <person name="Medlin L.K."/>
            <person name="Montsant A."/>
            <person name="Oudot-Le Secq M.P."/>
            <person name="Napoli C."/>
            <person name="Obornik M."/>
            <person name="Parker M.S."/>
            <person name="Petit J.L."/>
            <person name="Porcel B.M."/>
            <person name="Poulsen N."/>
            <person name="Robison M."/>
            <person name="Rychlewski L."/>
            <person name="Rynearson T.A."/>
            <person name="Schmutz J."/>
            <person name="Shapiro H."/>
            <person name="Siaut M."/>
            <person name="Stanley M."/>
            <person name="Sussman M.R."/>
            <person name="Taylor A.R."/>
            <person name="Vardi A."/>
            <person name="von Dassow P."/>
            <person name="Vyverman W."/>
            <person name="Willis A."/>
            <person name="Wyrwicz L.S."/>
            <person name="Rokhsar D.S."/>
            <person name="Weissenbach J."/>
            <person name="Armbrust E.V."/>
            <person name="Green B.R."/>
            <person name="Van de Peer Y."/>
            <person name="Grigoriev I.V."/>
        </authorList>
    </citation>
    <scope>NUCLEOTIDE SEQUENCE [LARGE SCALE GENOMIC DNA]</scope>
    <source>
        <strain evidence="2 3">CCMP1335</strain>
    </source>
</reference>
<sequence length="888" mass="97690">MSAIASNDDDLMASSANDDDTNAAAVESPSNANDDAKVSTTTTTTTVTADQQHRDVQSQPSSSSDQPRGNVRQPLSVETEEVHRHHHNTQAQPQNGYSPSEYFTRHSGASMTPRHYCLLPTPLSSANNNNSSDGRPNDTLARGAPTPLPFHRGASSVFPTPCSTGSLLTAGGGWYTPRSLHGGAAISSGGHVYHPMGTPRNHAGGMTPGGMYGGGGGTGQTRFRYPSPPSYGQLNGGYGPPPPLPPHGPPPPSSHGYDVGGGGYDPSLMNGGFNNVGGYGGAPINVGFNAPFRQSPINVNASYSPYFNDASLHREGGGGVEQLKDPKGGEEGQKESDGDRPRDGDDSKNDGEVANEIAADNEAGNKCSDDSNDNGGLRTEETPAKQQFNSDGTMIESVEKIFAAAERIAKRDTPPNVPPNGDGVVAPPTEEGIITRPSPPPPSFHRYSTSPSQQQHIHPHHPSHQLPPYYDSRYAHHHQQHPPYDEYYDRNYGYYQHHPQYEPMPYSTTIQDGHHPMNHNTSMMYPPPPSYNPNKRHHDYMASPDNEVSSLYHPSILNDPNNHHHPPSTTNMKTPKSKRARTSSPSNKHHHQQRALTHFEEQAEVTRAINLAHQVQNDKDLFRAILLHMALEKENPKKKYDAMEIPEEPVSNEIQHGFYWKDYPVLEDVLRGYMEDYYVLSENCPQSKQQQQFNNRLVGIIYHTAIKNGLTFCPLAYSGGSTPLTQRKQPPMKAKGDGVEPLPPGFNYKKLRDRIRCYYKTHVQNSKKRLNTLLKNPSRPKNREILIRVADEVRSEGYKGPLSESNNDFARVEVNKESLSQEEEEGDDFAPTVTFSASEDTTSPDDGKGLLPPSPSSANRNHAIEASPFRVQNAAILQSMRKPRRNRE</sequence>
<dbReference type="GeneID" id="7450013"/>
<feature type="compositionally biased region" description="Polar residues" evidence="1">
    <location>
        <begin position="89"/>
        <end position="98"/>
    </location>
</feature>
<keyword evidence="3" id="KW-1185">Reference proteome</keyword>
<evidence type="ECO:0000313" key="2">
    <source>
        <dbReference type="EMBL" id="EED86927.1"/>
    </source>
</evidence>
<dbReference type="RefSeq" id="XP_002296726.1">
    <property type="nucleotide sequence ID" value="XM_002296690.1"/>
</dbReference>
<dbReference type="EMBL" id="DS999417">
    <property type="protein sequence ID" value="EED86927.1"/>
    <property type="molecule type" value="Genomic_DNA"/>
</dbReference>
<protein>
    <submittedName>
        <fullName evidence="2">Uncharacterized protein</fullName>
    </submittedName>
</protein>
<feature type="compositionally biased region" description="Acidic residues" evidence="1">
    <location>
        <begin position="7"/>
        <end position="21"/>
    </location>
</feature>
<accession>B8LCM9</accession>
<feature type="region of interest" description="Disordered" evidence="1">
    <location>
        <begin position="1"/>
        <end position="159"/>
    </location>
</feature>
<feature type="region of interest" description="Disordered" evidence="1">
    <location>
        <begin position="554"/>
        <end position="596"/>
    </location>
</feature>
<evidence type="ECO:0000313" key="3">
    <source>
        <dbReference type="Proteomes" id="UP000001449"/>
    </source>
</evidence>
<feature type="compositionally biased region" description="Polar residues" evidence="1">
    <location>
        <begin position="122"/>
        <end position="134"/>
    </location>
</feature>
<organism evidence="2 3">
    <name type="scientific">Thalassiosira pseudonana</name>
    <name type="common">Marine diatom</name>
    <name type="synonym">Cyclotella nana</name>
    <dbReference type="NCBI Taxonomy" id="35128"/>
    <lineage>
        <taxon>Eukaryota</taxon>
        <taxon>Sar</taxon>
        <taxon>Stramenopiles</taxon>
        <taxon>Ochrophyta</taxon>
        <taxon>Bacillariophyta</taxon>
        <taxon>Coscinodiscophyceae</taxon>
        <taxon>Thalassiosirophycidae</taxon>
        <taxon>Thalassiosirales</taxon>
        <taxon>Thalassiosiraceae</taxon>
        <taxon>Thalassiosira</taxon>
    </lineage>
</organism>